<accession>A0A0H1BWG2</accession>
<gene>
    <name evidence="2" type="ORF">EMPG_11647</name>
</gene>
<dbReference type="OrthoDB" id="3945172at2759"/>
<organism evidence="2 3">
    <name type="scientific">Blastomyces silverae</name>
    <dbReference type="NCBI Taxonomy" id="2060906"/>
    <lineage>
        <taxon>Eukaryota</taxon>
        <taxon>Fungi</taxon>
        <taxon>Dikarya</taxon>
        <taxon>Ascomycota</taxon>
        <taxon>Pezizomycotina</taxon>
        <taxon>Eurotiomycetes</taxon>
        <taxon>Eurotiomycetidae</taxon>
        <taxon>Onygenales</taxon>
        <taxon>Ajellomycetaceae</taxon>
        <taxon>Blastomyces</taxon>
    </lineage>
</organism>
<name>A0A0H1BWG2_9EURO</name>
<dbReference type="AlphaFoldDB" id="A0A0H1BWG2"/>
<evidence type="ECO:0000313" key="3">
    <source>
        <dbReference type="Proteomes" id="UP000053573"/>
    </source>
</evidence>
<feature type="compositionally biased region" description="Basic and acidic residues" evidence="1">
    <location>
        <begin position="37"/>
        <end position="46"/>
    </location>
</feature>
<proteinExistence type="predicted"/>
<evidence type="ECO:0000313" key="2">
    <source>
        <dbReference type="EMBL" id="KLJ13396.1"/>
    </source>
</evidence>
<evidence type="ECO:0000256" key="1">
    <source>
        <dbReference type="SAM" id="MobiDB-lite"/>
    </source>
</evidence>
<feature type="compositionally biased region" description="Polar residues" evidence="1">
    <location>
        <begin position="72"/>
        <end position="91"/>
    </location>
</feature>
<reference evidence="3" key="1">
    <citation type="journal article" date="2015" name="PLoS Genet.">
        <title>The dynamic genome and transcriptome of the human fungal pathogen Blastomyces and close relative Emmonsia.</title>
        <authorList>
            <person name="Munoz J.F."/>
            <person name="Gauthier G.M."/>
            <person name="Desjardins C.A."/>
            <person name="Gallo J.E."/>
            <person name="Holder J."/>
            <person name="Sullivan T.D."/>
            <person name="Marty A.J."/>
            <person name="Carmen J.C."/>
            <person name="Chen Z."/>
            <person name="Ding L."/>
            <person name="Gujja S."/>
            <person name="Magrini V."/>
            <person name="Misas E."/>
            <person name="Mitreva M."/>
            <person name="Priest M."/>
            <person name="Saif S."/>
            <person name="Whiston E.A."/>
            <person name="Young S."/>
            <person name="Zeng Q."/>
            <person name="Goldman W.E."/>
            <person name="Mardis E.R."/>
            <person name="Taylor J.W."/>
            <person name="McEwen J.G."/>
            <person name="Clay O.K."/>
            <person name="Klein B.S."/>
            <person name="Cuomo C.A."/>
        </authorList>
    </citation>
    <scope>NUCLEOTIDE SEQUENCE [LARGE SCALE GENOMIC DNA]</scope>
    <source>
        <strain evidence="3">UAMH 139</strain>
    </source>
</reference>
<protein>
    <submittedName>
        <fullName evidence="2">Uncharacterized protein</fullName>
    </submittedName>
</protein>
<keyword evidence="3" id="KW-1185">Reference proteome</keyword>
<dbReference type="EMBL" id="LDEV01000360">
    <property type="protein sequence ID" value="KLJ13396.1"/>
    <property type="molecule type" value="Genomic_DNA"/>
</dbReference>
<feature type="region of interest" description="Disordered" evidence="1">
    <location>
        <begin position="31"/>
        <end position="116"/>
    </location>
</feature>
<comment type="caution">
    <text evidence="2">The sequence shown here is derived from an EMBL/GenBank/DDBJ whole genome shotgun (WGS) entry which is preliminary data.</text>
</comment>
<dbReference type="Proteomes" id="UP000053573">
    <property type="component" value="Unassembled WGS sequence"/>
</dbReference>
<sequence>MIRKSGVLLHKLRFPHRPPPMIVLSPGIRYAWTGSTGKDHSLDQSKRGNTTDPITKGSAGGLKEKEEAATEGTDNSKSNATTERNHGGSTKNAEKEFPEAPRPIIGMADERGKKGS</sequence>